<gene>
    <name evidence="3" type="ORF">VCR5J5_1580007</name>
</gene>
<evidence type="ECO:0000313" key="4">
    <source>
        <dbReference type="Proteomes" id="UP000049495"/>
    </source>
</evidence>
<dbReference type="AlphaFoldDB" id="A0A1J0AJQ0"/>
<feature type="domain" description="YcaO" evidence="1">
    <location>
        <begin position="54"/>
        <end position="387"/>
    </location>
</feature>
<name>A0A1J0AJQ0_9VIBR</name>
<keyword evidence="2" id="KW-0614">Plasmid</keyword>
<dbReference type="Pfam" id="PF02624">
    <property type="entry name" value="YcaO"/>
    <property type="match status" value="1"/>
</dbReference>
<evidence type="ECO:0000313" key="3">
    <source>
        <dbReference type="EMBL" id="CDT17274.1"/>
    </source>
</evidence>
<proteinExistence type="predicted"/>
<evidence type="ECO:0000313" key="2">
    <source>
        <dbReference type="EMBL" id="APB61965.1"/>
    </source>
</evidence>
<reference evidence="4" key="1">
    <citation type="submission" date="2014-06" db="EMBL/GenBank/DDBJ databases">
        <authorList>
            <person name="Le Roux Frederique"/>
        </authorList>
    </citation>
    <scope>NUCLEOTIDE SEQUENCE [LARGE SCALE GENOMIC DNA]</scope>
    <source>
        <strain evidence="4">J5-5</strain>
    </source>
</reference>
<reference evidence="3" key="2">
    <citation type="submission" date="2014-06" db="EMBL/GenBank/DDBJ databases">
        <authorList>
            <person name="Le Roux F."/>
        </authorList>
    </citation>
    <scope>NUCLEOTIDE SEQUENCE</scope>
    <source>
        <strain evidence="3">J5-5</strain>
    </source>
</reference>
<dbReference type="Proteomes" id="UP000049495">
    <property type="component" value="Unassembled WGS sequence"/>
</dbReference>
<protein>
    <recommendedName>
        <fullName evidence="1">YcaO domain-containing protein</fullName>
    </recommendedName>
</protein>
<evidence type="ECO:0000259" key="1">
    <source>
        <dbReference type="PROSITE" id="PS51664"/>
    </source>
</evidence>
<dbReference type="EMBL" id="KX765275">
    <property type="protein sequence ID" value="APB61965.1"/>
    <property type="molecule type" value="Genomic_DNA"/>
</dbReference>
<reference evidence="2" key="3">
    <citation type="submission" date="2016-08" db="EMBL/GenBank/DDBJ databases">
        <title>V. crassostreae, an oyster benign colonizer that turned into a pathogen after being invaded by a plasmid.</title>
        <authorList>
            <person name="Bruto M."/>
            <person name="James A."/>
            <person name="Petton B."/>
            <person name="Labreuche Y."/>
            <person name="Chenivesse S."/>
            <person name="Alunno-Bruscia M."/>
            <person name="Polz M.F."/>
            <person name="Le Roux F."/>
        </authorList>
    </citation>
    <scope>NUCLEOTIDE SEQUENCE</scope>
    <source>
        <strain evidence="2">J5-20</strain>
        <plasmid evidence="2">pGV1512</plasmid>
    </source>
</reference>
<dbReference type="InterPro" id="IPR003776">
    <property type="entry name" value="YcaO-like_dom"/>
</dbReference>
<geneLocation type="plasmid" evidence="2">
    <name>pGV1512</name>
</geneLocation>
<dbReference type="EMBL" id="CCJV01000066">
    <property type="protein sequence ID" value="CDT17274.1"/>
    <property type="molecule type" value="Genomic_DNA"/>
</dbReference>
<dbReference type="Gene3D" id="3.30.1330.230">
    <property type="match status" value="1"/>
</dbReference>
<sequence length="387" mass="44321">MCLYPIEREFTSRQAVEAIKLWLKEHNLHSSLYTTEDNLVATVELSSSTGSPLSSGSGKGSWAVTGAYFEAFEHMMLKHHFTSSHIEVVQLKDWLRSKNCHPKCLFGKTLTEYDNDLLKFSNYRSILSLEKYLVPEALVNPSYIETLQPNDAYCFLNKYTSNSGWASGSSFEETVLHGANEVVERHCLSELYKQYIGFSEYTGEFYRIIPPKELLQKYQLSLPNIDEVSFIMSTTLFDSYFCACVMPSTASPMAFRSSGVSYSEFHAIERALSELVQNIENYDDAELNCDLKVTEFLNKYDKLCKITDLSKLDRLPLMDFSKLTQDSMDFRDHYGSLLSSVKEKEYDLLVHTAFSQEKIWLTSTYIPGLERFNIIDKGKLVVPLGRK</sequence>
<organism evidence="2">
    <name type="scientific">Vibrio crassostreae</name>
    <dbReference type="NCBI Taxonomy" id="246167"/>
    <lineage>
        <taxon>Bacteria</taxon>
        <taxon>Pseudomonadati</taxon>
        <taxon>Pseudomonadota</taxon>
        <taxon>Gammaproteobacteria</taxon>
        <taxon>Vibrionales</taxon>
        <taxon>Vibrionaceae</taxon>
        <taxon>Vibrio</taxon>
    </lineage>
</organism>
<accession>A0A1J0AJQ0</accession>
<dbReference type="RefSeq" id="WP_048664327.1">
    <property type="nucleotide sequence ID" value="NZ_CAWQCV010000012.1"/>
</dbReference>
<dbReference type="PROSITE" id="PS51664">
    <property type="entry name" value="YCAO"/>
    <property type="match status" value="1"/>
</dbReference>